<keyword evidence="4" id="KW-1185">Reference proteome</keyword>
<proteinExistence type="predicted"/>
<dbReference type="Pfam" id="PF18008">
    <property type="entry name" value="Bac_RepA_C"/>
    <property type="match status" value="1"/>
</dbReference>
<dbReference type="RefSeq" id="WP_339970589.1">
    <property type="nucleotide sequence ID" value="NZ_JAWMWG010000006.1"/>
</dbReference>
<dbReference type="SUPFAM" id="SSF46785">
    <property type="entry name" value="Winged helix' DNA-binding domain"/>
    <property type="match status" value="1"/>
</dbReference>
<evidence type="ECO:0000259" key="1">
    <source>
        <dbReference type="Pfam" id="PF06970"/>
    </source>
</evidence>
<dbReference type="Proteomes" id="UP001377804">
    <property type="component" value="Unassembled WGS sequence"/>
</dbReference>
<accession>A0ABU8SI25</accession>
<dbReference type="Pfam" id="PF06970">
    <property type="entry name" value="RepA_N"/>
    <property type="match status" value="1"/>
</dbReference>
<feature type="domain" description="Replication initiator protein A C-terminal" evidence="2">
    <location>
        <begin position="184"/>
        <end position="279"/>
    </location>
</feature>
<comment type="caution">
    <text evidence="3">The sequence shown here is derived from an EMBL/GenBank/DDBJ whole genome shotgun (WGS) entry which is preliminary data.</text>
</comment>
<sequence>MTQFIQLNKSVLKNKELNSNDKLALSLLTDRMKSSVKRDNFFDKKQDDFYVIYTIDEMMEDLNLSKGTTVNIFKKLEKLGYIKKARCFNGATKIFLTEEETTVSSKIEPPKVQKLESNHTNSNHTNYTNDTNDTWDVLEDIIENKVKAEPHTEEVVEKPKEEVSEIMKKDAVEVLGQSLTESGLPEPLVATLKTYAFNDSDKLYNYAGIIFKAKSVAKKNAERLIGPADAAFRFELNNFMTNKLTSDIKKIIITSQRVAKNKAAYIMRSLINLFEEQANAYLVA</sequence>
<feature type="domain" description="Replication initiator A N-terminal" evidence="1">
    <location>
        <begin position="4"/>
        <end position="76"/>
    </location>
</feature>
<dbReference type="InterPro" id="IPR010724">
    <property type="entry name" value="RepA_N"/>
</dbReference>
<dbReference type="InterPro" id="IPR036390">
    <property type="entry name" value="WH_DNA-bd_sf"/>
</dbReference>
<organism evidence="3 4">
    <name type="scientific">Holzapfeliella saturejae</name>
    <dbReference type="NCBI Taxonomy" id="3082953"/>
    <lineage>
        <taxon>Bacteria</taxon>
        <taxon>Bacillati</taxon>
        <taxon>Bacillota</taxon>
        <taxon>Bacilli</taxon>
        <taxon>Lactobacillales</taxon>
        <taxon>Lactobacillaceae</taxon>
        <taxon>Holzapfeliella</taxon>
    </lineage>
</organism>
<gene>
    <name evidence="3" type="ORF">R4Y45_07315</name>
</gene>
<name>A0ABU8SI25_9LACO</name>
<dbReference type="EMBL" id="JAWMWG010000006">
    <property type="protein sequence ID" value="MEJ6349028.1"/>
    <property type="molecule type" value="Genomic_DNA"/>
</dbReference>
<evidence type="ECO:0000259" key="2">
    <source>
        <dbReference type="Pfam" id="PF18008"/>
    </source>
</evidence>
<reference evidence="3 4" key="1">
    <citation type="submission" date="2023-10" db="EMBL/GenBank/DDBJ databases">
        <title>Holzapfeliella saturejae sp. nov. isolated from Satureja montana flowers.</title>
        <authorList>
            <person name="Alcantara C."/>
            <person name="Zuniga M."/>
            <person name="Landete J.M."/>
            <person name="Monedero V."/>
        </authorList>
    </citation>
    <scope>NUCLEOTIDE SEQUENCE [LARGE SCALE GENOMIC DNA]</scope>
    <source>
        <strain evidence="3 4">He02</strain>
    </source>
</reference>
<evidence type="ECO:0000313" key="4">
    <source>
        <dbReference type="Proteomes" id="UP001377804"/>
    </source>
</evidence>
<dbReference type="Gene3D" id="1.10.10.10">
    <property type="entry name" value="Winged helix-like DNA-binding domain superfamily/Winged helix DNA-binding domain"/>
    <property type="match status" value="1"/>
</dbReference>
<dbReference type="InterPro" id="IPR041151">
    <property type="entry name" value="Bac_RepA_C"/>
</dbReference>
<evidence type="ECO:0000313" key="3">
    <source>
        <dbReference type="EMBL" id="MEJ6349028.1"/>
    </source>
</evidence>
<protein>
    <submittedName>
        <fullName evidence="3">Replication initiator protein A</fullName>
    </submittedName>
</protein>
<dbReference type="InterPro" id="IPR036388">
    <property type="entry name" value="WH-like_DNA-bd_sf"/>
</dbReference>